<sequence precursor="true">MNATVSVRDSYRYATKIAKGASSNFYRSFWLLPRRKRSAMHALYAFARITDDLGDCSARPDTRRQWLNWWRKTTELALQQDHSTGSIPMPEEPPIDGAPTTFQPRLRHHASHLLPALADTAQRFSIPSQHLLEIIDGVLADQQKTRFDTFEQLEHYCYLVASAVGLCCLSIWEFKEPLPKSAAIDCGVAFQLTNILRDIREDAGRGRIYLPRQHWERHGLCEDDLLDIRGDDRLRCLVIEESERAAKLFQSGWEVWDHIHPDGQAMFSMMWRTYRRLLSRIEEDPGSVANRRVRLSTSDRFELMAHHFVPPLFKRLPVPPWNQIATESQGE</sequence>
<dbReference type="InterPro" id="IPR002060">
    <property type="entry name" value="Squ/phyt_synthse"/>
</dbReference>
<dbReference type="SUPFAM" id="SSF48576">
    <property type="entry name" value="Terpenoid synthases"/>
    <property type="match status" value="1"/>
</dbReference>
<dbReference type="PANTHER" id="PTHR31480">
    <property type="entry name" value="BIFUNCTIONAL LYCOPENE CYCLASE/PHYTOENE SYNTHASE"/>
    <property type="match status" value="1"/>
</dbReference>
<dbReference type="RefSeq" id="WP_246109585.1">
    <property type="nucleotide sequence ID" value="NZ_CP036262.1"/>
</dbReference>
<protein>
    <submittedName>
        <fullName evidence="2">All-trans-phytoene synthase</fullName>
    </submittedName>
</protein>
<dbReference type="GO" id="GO:0051996">
    <property type="term" value="F:squalene synthase [NAD(P)H] activity"/>
    <property type="evidence" value="ECO:0007669"/>
    <property type="project" value="InterPro"/>
</dbReference>
<evidence type="ECO:0000313" key="2">
    <source>
        <dbReference type="EMBL" id="QDS96141.1"/>
    </source>
</evidence>
<name>A0A517MMP0_9BACT</name>
<keyword evidence="1" id="KW-0808">Transferase</keyword>
<keyword evidence="3" id="KW-1185">Reference proteome</keyword>
<dbReference type="InterPro" id="IPR008949">
    <property type="entry name" value="Isoprenoid_synthase_dom_sf"/>
</dbReference>
<accession>A0A517MMP0</accession>
<dbReference type="InterPro" id="IPR033904">
    <property type="entry name" value="Trans_IPPS_HH"/>
</dbReference>
<dbReference type="PROSITE" id="PS01044">
    <property type="entry name" value="SQUALEN_PHYTOEN_SYN_1"/>
    <property type="match status" value="1"/>
</dbReference>
<proteinExistence type="predicted"/>
<dbReference type="CDD" id="cd00683">
    <property type="entry name" value="Trans_IPPS_HH"/>
    <property type="match status" value="1"/>
</dbReference>
<dbReference type="SFLD" id="SFLDG01018">
    <property type="entry name" value="Squalene/Phytoene_Synthase_Lik"/>
    <property type="match status" value="1"/>
</dbReference>
<dbReference type="InterPro" id="IPR044843">
    <property type="entry name" value="Trans_IPPS_bact-type"/>
</dbReference>
<dbReference type="SFLD" id="SFLDG01212">
    <property type="entry name" value="Phytoene_synthase_like"/>
    <property type="match status" value="1"/>
</dbReference>
<organism evidence="2 3">
    <name type="scientific">Roseimaritima multifibrata</name>
    <dbReference type="NCBI Taxonomy" id="1930274"/>
    <lineage>
        <taxon>Bacteria</taxon>
        <taxon>Pseudomonadati</taxon>
        <taxon>Planctomycetota</taxon>
        <taxon>Planctomycetia</taxon>
        <taxon>Pirellulales</taxon>
        <taxon>Pirellulaceae</taxon>
        <taxon>Roseimaritima</taxon>
    </lineage>
</organism>
<dbReference type="SFLD" id="SFLDS00005">
    <property type="entry name" value="Isoprenoid_Synthase_Type_I"/>
    <property type="match status" value="1"/>
</dbReference>
<dbReference type="EMBL" id="CP036262">
    <property type="protein sequence ID" value="QDS96141.1"/>
    <property type="molecule type" value="Genomic_DNA"/>
</dbReference>
<dbReference type="Proteomes" id="UP000320672">
    <property type="component" value="Chromosome"/>
</dbReference>
<evidence type="ECO:0000313" key="3">
    <source>
        <dbReference type="Proteomes" id="UP000320672"/>
    </source>
</evidence>
<dbReference type="GO" id="GO:0016117">
    <property type="term" value="P:carotenoid biosynthetic process"/>
    <property type="evidence" value="ECO:0007669"/>
    <property type="project" value="UniProtKB-ARBA"/>
</dbReference>
<dbReference type="KEGG" id="rml:FF011L_49490"/>
<reference evidence="2 3" key="1">
    <citation type="submission" date="2019-02" db="EMBL/GenBank/DDBJ databases">
        <title>Deep-cultivation of Planctomycetes and their phenomic and genomic characterization uncovers novel biology.</title>
        <authorList>
            <person name="Wiegand S."/>
            <person name="Jogler M."/>
            <person name="Boedeker C."/>
            <person name="Pinto D."/>
            <person name="Vollmers J."/>
            <person name="Rivas-Marin E."/>
            <person name="Kohn T."/>
            <person name="Peeters S.H."/>
            <person name="Heuer A."/>
            <person name="Rast P."/>
            <person name="Oberbeckmann S."/>
            <person name="Bunk B."/>
            <person name="Jeske O."/>
            <person name="Meyerdierks A."/>
            <person name="Storesund J.E."/>
            <person name="Kallscheuer N."/>
            <person name="Luecker S."/>
            <person name="Lage O.M."/>
            <person name="Pohl T."/>
            <person name="Merkel B.J."/>
            <person name="Hornburger P."/>
            <person name="Mueller R.-W."/>
            <person name="Bruemmer F."/>
            <person name="Labrenz M."/>
            <person name="Spormann A.M."/>
            <person name="Op den Camp H."/>
            <person name="Overmann J."/>
            <person name="Amann R."/>
            <person name="Jetten M.S.M."/>
            <person name="Mascher T."/>
            <person name="Medema M.H."/>
            <person name="Devos D.P."/>
            <person name="Kaster A.-K."/>
            <person name="Ovreas L."/>
            <person name="Rohde M."/>
            <person name="Galperin M.Y."/>
            <person name="Jogler C."/>
        </authorList>
    </citation>
    <scope>NUCLEOTIDE SEQUENCE [LARGE SCALE GENOMIC DNA]</scope>
    <source>
        <strain evidence="2 3">FF011L</strain>
    </source>
</reference>
<dbReference type="InterPro" id="IPR019845">
    <property type="entry name" value="Squalene/phytoene_synthase_CS"/>
</dbReference>
<dbReference type="Gene3D" id="1.10.600.10">
    <property type="entry name" value="Farnesyl Diphosphate Synthase"/>
    <property type="match status" value="1"/>
</dbReference>
<evidence type="ECO:0000256" key="1">
    <source>
        <dbReference type="ARBA" id="ARBA00022679"/>
    </source>
</evidence>
<dbReference type="Pfam" id="PF00494">
    <property type="entry name" value="SQS_PSY"/>
    <property type="match status" value="1"/>
</dbReference>
<gene>
    <name evidence="2" type="primary">crtB_2</name>
    <name evidence="2" type="ORF">FF011L_49490</name>
</gene>
<dbReference type="GO" id="GO:0004311">
    <property type="term" value="F:geranylgeranyl diphosphate synthase activity"/>
    <property type="evidence" value="ECO:0007669"/>
    <property type="project" value="InterPro"/>
</dbReference>
<dbReference type="AlphaFoldDB" id="A0A517MMP0"/>